<comment type="caution">
    <text evidence="1">The sequence shown here is derived from an EMBL/GenBank/DDBJ whole genome shotgun (WGS) entry which is preliminary data.</text>
</comment>
<proteinExistence type="predicted"/>
<dbReference type="GO" id="GO:0003824">
    <property type="term" value="F:catalytic activity"/>
    <property type="evidence" value="ECO:0007669"/>
    <property type="project" value="InterPro"/>
</dbReference>
<evidence type="ECO:0000313" key="2">
    <source>
        <dbReference type="Proteomes" id="UP001221217"/>
    </source>
</evidence>
<dbReference type="AlphaFoldDB" id="A0AAJ1IIN6"/>
<accession>A0AAJ1IIN6</accession>
<dbReference type="SUPFAM" id="SSF74650">
    <property type="entry name" value="Galactose mutarotase-like"/>
    <property type="match status" value="1"/>
</dbReference>
<dbReference type="InterPro" id="IPR011013">
    <property type="entry name" value="Gal_mutarotase_sf_dom"/>
</dbReference>
<evidence type="ECO:0000313" key="1">
    <source>
        <dbReference type="EMBL" id="MDC7227756.1"/>
    </source>
</evidence>
<protein>
    <recommendedName>
        <fullName evidence="3">Galactose mutarotase</fullName>
    </recommendedName>
</protein>
<dbReference type="InterPro" id="IPR014718">
    <property type="entry name" value="GH-type_carb-bd"/>
</dbReference>
<dbReference type="Gene3D" id="2.70.98.10">
    <property type="match status" value="1"/>
</dbReference>
<organism evidence="1 2">
    <name type="scientific">Candidatus Thalassospirochaeta sargassi</name>
    <dbReference type="NCBI Taxonomy" id="3119039"/>
    <lineage>
        <taxon>Bacteria</taxon>
        <taxon>Pseudomonadati</taxon>
        <taxon>Spirochaetota</taxon>
        <taxon>Spirochaetia</taxon>
        <taxon>Spirochaetales</taxon>
        <taxon>Spirochaetaceae</taxon>
        <taxon>Candidatus Thalassospirochaeta</taxon>
    </lineage>
</organism>
<evidence type="ECO:0008006" key="3">
    <source>
        <dbReference type="Google" id="ProtNLM"/>
    </source>
</evidence>
<sequence length="302" mass="34258">MLIREGSYKQLDSVIIENEIIRAEIVPSSGARTASLIYKPENAELLWQNESAEHAPVKYAQNFPEGEKSGFDEMFPTINECVYPDYPWEGTMLPDHGEVWALPWQKEIQPDAAIFTVHGMRLPYSFSKRVRLEDAVLKTVYRLENHSPYSMLFLYAAHPLFNVEPGDRIEVPANLDEFRNAVPSIALPEYGSLHSWSDEFAVMPDQSPDGYKKYYFTGENTEGWCALHRAALGLEIRMSVSAKQLPFLGIWMNEGGWDKQFNLALEPASAPMDDLPAARKFGAESVIAPNEVIEWNLDIQLN</sequence>
<gene>
    <name evidence="1" type="ORF">PQJ61_13410</name>
</gene>
<dbReference type="Proteomes" id="UP001221217">
    <property type="component" value="Unassembled WGS sequence"/>
</dbReference>
<name>A0AAJ1IIN6_9SPIO</name>
<dbReference type="EMBL" id="JAQQAL010000032">
    <property type="protein sequence ID" value="MDC7227756.1"/>
    <property type="molecule type" value="Genomic_DNA"/>
</dbReference>
<reference evidence="1 2" key="1">
    <citation type="submission" date="2022-12" db="EMBL/GenBank/DDBJ databases">
        <title>Metagenome assembled genome from gulf of manar.</title>
        <authorList>
            <person name="Kohli P."/>
            <person name="Pk S."/>
            <person name="Venkata Ramana C."/>
            <person name="Sasikala C."/>
        </authorList>
    </citation>
    <scope>NUCLEOTIDE SEQUENCE [LARGE SCALE GENOMIC DNA]</scope>
    <source>
        <strain evidence="1">JB008</strain>
    </source>
</reference>
<dbReference type="GO" id="GO:0030246">
    <property type="term" value="F:carbohydrate binding"/>
    <property type="evidence" value="ECO:0007669"/>
    <property type="project" value="InterPro"/>
</dbReference>
<dbReference type="GO" id="GO:0005975">
    <property type="term" value="P:carbohydrate metabolic process"/>
    <property type="evidence" value="ECO:0007669"/>
    <property type="project" value="InterPro"/>
</dbReference>